<gene>
    <name evidence="1" type="ORF">I2H36_12350</name>
</gene>
<dbReference type="Gene3D" id="1.10.10.690">
    <property type="entry name" value="YidB-like"/>
    <property type="match status" value="1"/>
</dbReference>
<comment type="caution">
    <text evidence="1">The sequence shown here is derived from an EMBL/GenBank/DDBJ whole genome shotgun (WGS) entry which is preliminary data.</text>
</comment>
<reference evidence="1 2" key="1">
    <citation type="submission" date="2020-11" db="EMBL/GenBank/DDBJ databases">
        <authorList>
            <person name="Kim M.K."/>
        </authorList>
    </citation>
    <scope>NUCLEOTIDE SEQUENCE [LARGE SCALE GENOMIC DNA]</scope>
    <source>
        <strain evidence="1 2">BT290</strain>
    </source>
</reference>
<dbReference type="RefSeq" id="WP_196264202.1">
    <property type="nucleotide sequence ID" value="NZ_JADQDN010000005.1"/>
</dbReference>
<proteinExistence type="predicted"/>
<protein>
    <submittedName>
        <fullName evidence="1">DUF937 domain-containing protein</fullName>
    </submittedName>
</protein>
<organism evidence="1 2">
    <name type="scientific">Microvirga terrestris</name>
    <dbReference type="NCBI Taxonomy" id="2791024"/>
    <lineage>
        <taxon>Bacteria</taxon>
        <taxon>Pseudomonadati</taxon>
        <taxon>Pseudomonadota</taxon>
        <taxon>Alphaproteobacteria</taxon>
        <taxon>Hyphomicrobiales</taxon>
        <taxon>Methylobacteriaceae</taxon>
        <taxon>Microvirga</taxon>
    </lineage>
</organism>
<evidence type="ECO:0000313" key="2">
    <source>
        <dbReference type="Proteomes" id="UP000611708"/>
    </source>
</evidence>
<accession>A0ABS0HTN2</accession>
<sequence length="167" mass="17054">MSRGFPSMTALLGLLAVAGFQNRDKIAEMLRGATGNRTGLPGGADQQAGGMGGLGGLLGGEGLGGLLGGMGGNASPGGLVSGGLGELINSFRQNGQGDVVDSWVSTGPNKEVAPDQLERAIDPDVLATLTQQTGLSREELLSRLSRELPKAVDQYTPNGRVPNEQEI</sequence>
<dbReference type="InterPro" id="IPR045372">
    <property type="entry name" value="YidB"/>
</dbReference>
<dbReference type="Pfam" id="PF20159">
    <property type="entry name" value="YidB"/>
    <property type="match status" value="1"/>
</dbReference>
<dbReference type="SUPFAM" id="SSF140804">
    <property type="entry name" value="YidB-like"/>
    <property type="match status" value="1"/>
</dbReference>
<evidence type="ECO:0000313" key="1">
    <source>
        <dbReference type="EMBL" id="MBF9196837.1"/>
    </source>
</evidence>
<name>A0ABS0HTN2_9HYPH</name>
<dbReference type="Proteomes" id="UP000611708">
    <property type="component" value="Unassembled WGS sequence"/>
</dbReference>
<keyword evidence="2" id="KW-1185">Reference proteome</keyword>
<dbReference type="InterPro" id="IPR027405">
    <property type="entry name" value="YidB-like"/>
</dbReference>
<dbReference type="EMBL" id="JADQDN010000005">
    <property type="protein sequence ID" value="MBF9196837.1"/>
    <property type="molecule type" value="Genomic_DNA"/>
</dbReference>